<comment type="caution">
    <text evidence="2">The sequence shown here is derived from an EMBL/GenBank/DDBJ whole genome shotgun (WGS) entry which is preliminary data.</text>
</comment>
<dbReference type="Proteomes" id="UP001165090">
    <property type="component" value="Unassembled WGS sequence"/>
</dbReference>
<feature type="region of interest" description="Disordered" evidence="1">
    <location>
        <begin position="243"/>
        <end position="270"/>
    </location>
</feature>
<feature type="compositionally biased region" description="Basic and acidic residues" evidence="1">
    <location>
        <begin position="253"/>
        <end position="270"/>
    </location>
</feature>
<evidence type="ECO:0000313" key="2">
    <source>
        <dbReference type="EMBL" id="GLI66733.1"/>
    </source>
</evidence>
<evidence type="ECO:0000256" key="1">
    <source>
        <dbReference type="SAM" id="MobiDB-lite"/>
    </source>
</evidence>
<feature type="region of interest" description="Disordered" evidence="1">
    <location>
        <begin position="48"/>
        <end position="142"/>
    </location>
</feature>
<name>A0ABQ5SB92_9CHLO</name>
<keyword evidence="3" id="KW-1185">Reference proteome</keyword>
<dbReference type="PANTHER" id="PTHR23313:SF0">
    <property type="entry name" value="TESTIS-EXPRESSED PROTEIN 9"/>
    <property type="match status" value="1"/>
</dbReference>
<gene>
    <name evidence="2" type="ORF">VaNZ11_010674</name>
</gene>
<sequence length="374" mass="41534">MSNFSYGAAIQQEAYGASGNEDNVLQRSSDEDLDDMVQRNIRDVLRQASVDKDGDAYGEMSQRQHDMGCKESTHQSQVDDRNLQILGHGGGPEDYGYAAAHGTRQAGNRHPGGEGRKSLTGSASGCKLRSQDLPGGSSATATVPHTAARRSGDLPNANIGAVSASLLDVPGQPEVSLRLHKVRIKTLEEDLSRANRLLVDREKQLTEALRELKELRGQAALWAREKKALEGQLDRAKKQAAEAESALRSTESQVRELAKSDSRAERERRASEAEVRARDVRLQRALEEVERFKQLLSDVRYQEREAKGSAQQDTARLLAENRKLERQRAELISAFKKQLKLIEVLKRQKVHLEAARALQFSEEEFMKTLEMGGA</sequence>
<dbReference type="EMBL" id="BSDZ01000039">
    <property type="protein sequence ID" value="GLI66733.1"/>
    <property type="molecule type" value="Genomic_DNA"/>
</dbReference>
<feature type="compositionally biased region" description="Basic and acidic residues" evidence="1">
    <location>
        <begin position="62"/>
        <end position="82"/>
    </location>
</feature>
<accession>A0ABQ5SB92</accession>
<evidence type="ECO:0008006" key="4">
    <source>
        <dbReference type="Google" id="ProtNLM"/>
    </source>
</evidence>
<feature type="region of interest" description="Disordered" evidence="1">
    <location>
        <begin position="13"/>
        <end position="34"/>
    </location>
</feature>
<proteinExistence type="predicted"/>
<dbReference type="PANTHER" id="PTHR23313">
    <property type="entry name" value="TSEC1-RELATED"/>
    <property type="match status" value="1"/>
</dbReference>
<protein>
    <recommendedName>
        <fullName evidence="4">Testis-expressed sequence 9 protein</fullName>
    </recommendedName>
</protein>
<reference evidence="2 3" key="1">
    <citation type="journal article" date="2023" name="IScience">
        <title>Expanded male sex-determining region conserved during the evolution of homothallism in the green alga Volvox.</title>
        <authorList>
            <person name="Yamamoto K."/>
            <person name="Matsuzaki R."/>
            <person name="Mahakham W."/>
            <person name="Heman W."/>
            <person name="Sekimoto H."/>
            <person name="Kawachi M."/>
            <person name="Minakuchi Y."/>
            <person name="Toyoda A."/>
            <person name="Nozaki H."/>
        </authorList>
    </citation>
    <scope>NUCLEOTIDE SEQUENCE [LARGE SCALE GENOMIC DNA]</scope>
    <source>
        <strain evidence="2 3">NIES-4468</strain>
    </source>
</reference>
<evidence type="ECO:0000313" key="3">
    <source>
        <dbReference type="Proteomes" id="UP001165090"/>
    </source>
</evidence>
<organism evidence="2 3">
    <name type="scientific">Volvox africanus</name>
    <dbReference type="NCBI Taxonomy" id="51714"/>
    <lineage>
        <taxon>Eukaryota</taxon>
        <taxon>Viridiplantae</taxon>
        <taxon>Chlorophyta</taxon>
        <taxon>core chlorophytes</taxon>
        <taxon>Chlorophyceae</taxon>
        <taxon>CS clade</taxon>
        <taxon>Chlamydomonadales</taxon>
        <taxon>Volvocaceae</taxon>
        <taxon>Volvox</taxon>
    </lineage>
</organism>